<proteinExistence type="predicted"/>
<comment type="caution">
    <text evidence="2">The sequence shown here is derived from an EMBL/GenBank/DDBJ whole genome shotgun (WGS) entry which is preliminary data.</text>
</comment>
<dbReference type="SUPFAM" id="SSF89155">
    <property type="entry name" value="TorD-like"/>
    <property type="match status" value="1"/>
</dbReference>
<dbReference type="Gene3D" id="1.10.3480.10">
    <property type="entry name" value="TorD-like"/>
    <property type="match status" value="1"/>
</dbReference>
<dbReference type="Pfam" id="PF02613">
    <property type="entry name" value="Nitrate_red_del"/>
    <property type="match status" value="1"/>
</dbReference>
<evidence type="ECO:0000256" key="1">
    <source>
        <dbReference type="ARBA" id="ARBA00023186"/>
    </source>
</evidence>
<protein>
    <submittedName>
        <fullName evidence="2">Chaperone protein TorD</fullName>
    </submittedName>
</protein>
<sequence length="213" mass="22719">MSSVHDAVALTDPGSAEDAVRADVWGLLSLLFIAPPTQDLLAQLSQASPDLRGAGDGAGEPLQSAWSAVLSTAAVTPAGAVRDEFEALFGGTGRPAVYVFGSFYLAGALHEKPLARLRGDLQALGLSRRIDVGESEDHFALLAECMRFLIAGDDPAVCTLARQRDLFQRHIQPWGAQMCDAIADDRTANFYGALAAFTRAFLQVEQLAFDLLD</sequence>
<keyword evidence="1" id="KW-0143">Chaperone</keyword>
<dbReference type="InterPro" id="IPR050289">
    <property type="entry name" value="TorD/DmsD_chaperones"/>
</dbReference>
<dbReference type="PANTHER" id="PTHR34227:SF1">
    <property type="entry name" value="DIMETHYL SULFOXIDE REDUCTASE CHAPERONE-RELATED"/>
    <property type="match status" value="1"/>
</dbReference>
<accession>A0A1J5P8D1</accession>
<dbReference type="EMBL" id="MLJW01005669">
    <property type="protein sequence ID" value="OIQ67841.1"/>
    <property type="molecule type" value="Genomic_DNA"/>
</dbReference>
<dbReference type="AlphaFoldDB" id="A0A1J5P8D1"/>
<evidence type="ECO:0000313" key="2">
    <source>
        <dbReference type="EMBL" id="OIQ67841.1"/>
    </source>
</evidence>
<reference evidence="2" key="1">
    <citation type="submission" date="2016-10" db="EMBL/GenBank/DDBJ databases">
        <title>Sequence of Gallionella enrichment culture.</title>
        <authorList>
            <person name="Poehlein A."/>
            <person name="Muehling M."/>
            <person name="Daniel R."/>
        </authorList>
    </citation>
    <scope>NUCLEOTIDE SEQUENCE</scope>
</reference>
<organism evidence="2">
    <name type="scientific">mine drainage metagenome</name>
    <dbReference type="NCBI Taxonomy" id="410659"/>
    <lineage>
        <taxon>unclassified sequences</taxon>
        <taxon>metagenomes</taxon>
        <taxon>ecological metagenomes</taxon>
    </lineage>
</organism>
<name>A0A1J5P8D1_9ZZZZ</name>
<gene>
    <name evidence="2" type="primary">torD_2</name>
    <name evidence="2" type="ORF">GALL_505780</name>
</gene>
<dbReference type="InterPro" id="IPR020945">
    <property type="entry name" value="DMSO/NO3_reduct_chaperone"/>
</dbReference>
<dbReference type="PANTHER" id="PTHR34227">
    <property type="entry name" value="CHAPERONE PROTEIN YCDY"/>
    <property type="match status" value="1"/>
</dbReference>
<dbReference type="InterPro" id="IPR036411">
    <property type="entry name" value="TorD-like_sf"/>
</dbReference>